<dbReference type="PANTHER" id="PTHR11690:SF296">
    <property type="entry name" value="DEGENERIN-LIKE PROTEIN DEL-10"/>
    <property type="match status" value="1"/>
</dbReference>
<dbReference type="AlphaFoldDB" id="A0A2G9UPZ0"/>
<accession>A0A2G9UPZ0</accession>
<dbReference type="EMBL" id="KZ345700">
    <property type="protein sequence ID" value="PIO72359.1"/>
    <property type="molecule type" value="Genomic_DNA"/>
</dbReference>
<evidence type="ECO:0000256" key="8">
    <source>
        <dbReference type="ARBA" id="ARBA00023065"/>
    </source>
</evidence>
<evidence type="ECO:0008006" key="18">
    <source>
        <dbReference type="Google" id="ProtNLM"/>
    </source>
</evidence>
<evidence type="ECO:0000256" key="12">
    <source>
        <dbReference type="ARBA" id="ARBA00023303"/>
    </source>
</evidence>
<dbReference type="GO" id="GO:0015280">
    <property type="term" value="F:ligand-gated sodium channel activity"/>
    <property type="evidence" value="ECO:0007669"/>
    <property type="project" value="TreeGrafter"/>
</dbReference>
<feature type="compositionally biased region" description="Polar residues" evidence="14">
    <location>
        <begin position="359"/>
        <end position="368"/>
    </location>
</feature>
<evidence type="ECO:0000256" key="2">
    <source>
        <dbReference type="ARBA" id="ARBA00007193"/>
    </source>
</evidence>
<comment type="similarity">
    <text evidence="2 13">Belongs to the amiloride-sensitive sodium channel (TC 1.A.6) family.</text>
</comment>
<dbReference type="PRINTS" id="PR01078">
    <property type="entry name" value="AMINACHANNEL"/>
</dbReference>
<evidence type="ECO:0000256" key="9">
    <source>
        <dbReference type="ARBA" id="ARBA00023136"/>
    </source>
</evidence>
<keyword evidence="3 13" id="KW-0813">Transport</keyword>
<evidence type="ECO:0000256" key="10">
    <source>
        <dbReference type="ARBA" id="ARBA00023180"/>
    </source>
</evidence>
<evidence type="ECO:0000313" key="17">
    <source>
        <dbReference type="Proteomes" id="UP000230423"/>
    </source>
</evidence>
<keyword evidence="8 13" id="KW-0406">Ion transport</keyword>
<gene>
    <name evidence="16" type="ORF">TELCIR_05719</name>
</gene>
<keyword evidence="4 13" id="KW-0894">Sodium channel</keyword>
<dbReference type="Proteomes" id="UP000230423">
    <property type="component" value="Unassembled WGS sequence"/>
</dbReference>
<name>A0A2G9UPZ0_TELCI</name>
<dbReference type="PANTHER" id="PTHR11690">
    <property type="entry name" value="AMILORIDE-SENSITIVE SODIUM CHANNEL-RELATED"/>
    <property type="match status" value="1"/>
</dbReference>
<keyword evidence="12 13" id="KW-0407">Ion channel</keyword>
<evidence type="ECO:0000313" key="16">
    <source>
        <dbReference type="EMBL" id="PIO72359.1"/>
    </source>
</evidence>
<feature type="transmembrane region" description="Helical" evidence="15">
    <location>
        <begin position="211"/>
        <end position="234"/>
    </location>
</feature>
<evidence type="ECO:0000256" key="4">
    <source>
        <dbReference type="ARBA" id="ARBA00022461"/>
    </source>
</evidence>
<keyword evidence="17" id="KW-1185">Reference proteome</keyword>
<keyword evidence="6 15" id="KW-1133">Transmembrane helix</keyword>
<evidence type="ECO:0000256" key="13">
    <source>
        <dbReference type="RuleBase" id="RU000679"/>
    </source>
</evidence>
<evidence type="ECO:0000256" key="15">
    <source>
        <dbReference type="SAM" id="Phobius"/>
    </source>
</evidence>
<dbReference type="Gene3D" id="1.10.287.770">
    <property type="entry name" value="YojJ-like"/>
    <property type="match status" value="1"/>
</dbReference>
<keyword evidence="11 13" id="KW-0739">Sodium transport</keyword>
<feature type="region of interest" description="Disordered" evidence="14">
    <location>
        <begin position="358"/>
        <end position="470"/>
    </location>
</feature>
<reference evidence="16 17" key="1">
    <citation type="submission" date="2015-09" db="EMBL/GenBank/DDBJ databases">
        <title>Draft genome of the parasitic nematode Teladorsagia circumcincta isolate WARC Sus (inbred).</title>
        <authorList>
            <person name="Mitreva M."/>
        </authorList>
    </citation>
    <scope>NUCLEOTIDE SEQUENCE [LARGE SCALE GENOMIC DNA]</scope>
    <source>
        <strain evidence="16 17">S</strain>
    </source>
</reference>
<dbReference type="Pfam" id="PF00858">
    <property type="entry name" value="ASC"/>
    <property type="match status" value="1"/>
</dbReference>
<keyword evidence="5 13" id="KW-0812">Transmembrane</keyword>
<dbReference type="OrthoDB" id="6502088at2759"/>
<feature type="compositionally biased region" description="Basic and acidic residues" evidence="14">
    <location>
        <begin position="369"/>
        <end position="379"/>
    </location>
</feature>
<evidence type="ECO:0000256" key="7">
    <source>
        <dbReference type="ARBA" id="ARBA00023053"/>
    </source>
</evidence>
<evidence type="ECO:0000256" key="14">
    <source>
        <dbReference type="SAM" id="MobiDB-lite"/>
    </source>
</evidence>
<organism evidence="16 17">
    <name type="scientific">Teladorsagia circumcincta</name>
    <name type="common">Brown stomach worm</name>
    <name type="synonym">Ostertagia circumcincta</name>
    <dbReference type="NCBI Taxonomy" id="45464"/>
    <lineage>
        <taxon>Eukaryota</taxon>
        <taxon>Metazoa</taxon>
        <taxon>Ecdysozoa</taxon>
        <taxon>Nematoda</taxon>
        <taxon>Chromadorea</taxon>
        <taxon>Rhabditida</taxon>
        <taxon>Rhabditina</taxon>
        <taxon>Rhabditomorpha</taxon>
        <taxon>Strongyloidea</taxon>
        <taxon>Trichostrongylidae</taxon>
        <taxon>Teladorsagia</taxon>
    </lineage>
</organism>
<evidence type="ECO:0000256" key="5">
    <source>
        <dbReference type="ARBA" id="ARBA00022692"/>
    </source>
</evidence>
<sequence>MWRLFSPSTYSSTVTPDVSRMDRIVELMTQYETGRLQRRAWAEKMQSRRMRHFFEDEFSDGWYQPIIHDLEHSLYKAIMELERDYWPRFKSYMENGTAIRTTTLLFFDDVSEENEKRLEKFVNDMHDCTVGEIKTATREMLKDFKRLYRELQSSYSNLFKKELPDYLENFEFGTKFVRENFAMVNVFLQQMHLEYWRQSKTYGFWSLACDIGGALGLFLGASMLTIIELVYICYRYKMCGKVYKKTDRNIKKCWENGRQCMQPCAKCCESLSEKASYVSSEFDSSMNPMEERQKAAWLNPLPEYPSPYTSPNPPADALEEYLDASDSYPPKYEDTFGTLYRLMYCLYNCKHYSIDLGRSDSSPSIASKDNSRSPLDRSRKGSRLSGIPEEDSGLGSDNGDPSLGRSRLKIPPPPSHGTIQEEDPWDTPQSRTRSASTDDKRTSAGVPLLQVPMQTSMEEEETSQMSDSLSAAAPKLFVASGKDRQTTL</sequence>
<proteinExistence type="inferred from homology"/>
<dbReference type="InterPro" id="IPR001873">
    <property type="entry name" value="ENaC"/>
</dbReference>
<evidence type="ECO:0000256" key="3">
    <source>
        <dbReference type="ARBA" id="ARBA00022448"/>
    </source>
</evidence>
<keyword evidence="7" id="KW-0915">Sodium</keyword>
<protein>
    <recommendedName>
        <fullName evidence="18">Amiloride-sensitive sodium channel</fullName>
    </recommendedName>
</protein>
<keyword evidence="10" id="KW-0325">Glycoprotein</keyword>
<keyword evidence="9 15" id="KW-0472">Membrane</keyword>
<comment type="subcellular location">
    <subcellularLocation>
        <location evidence="1">Membrane</location>
        <topology evidence="1">Multi-pass membrane protein</topology>
    </subcellularLocation>
</comment>
<evidence type="ECO:0000256" key="6">
    <source>
        <dbReference type="ARBA" id="ARBA00022989"/>
    </source>
</evidence>
<evidence type="ECO:0000256" key="11">
    <source>
        <dbReference type="ARBA" id="ARBA00023201"/>
    </source>
</evidence>
<evidence type="ECO:0000256" key="1">
    <source>
        <dbReference type="ARBA" id="ARBA00004141"/>
    </source>
</evidence>
<dbReference type="GO" id="GO:0005886">
    <property type="term" value="C:plasma membrane"/>
    <property type="evidence" value="ECO:0007669"/>
    <property type="project" value="TreeGrafter"/>
</dbReference>